<proteinExistence type="predicted"/>
<keyword evidence="1" id="KW-1133">Transmembrane helix</keyword>
<evidence type="ECO:0008006" key="4">
    <source>
        <dbReference type="Google" id="ProtNLM"/>
    </source>
</evidence>
<feature type="transmembrane region" description="Helical" evidence="1">
    <location>
        <begin position="172"/>
        <end position="202"/>
    </location>
</feature>
<dbReference type="EMBL" id="WJPP01000005">
    <property type="protein sequence ID" value="MRH79044.1"/>
    <property type="molecule type" value="Genomic_DNA"/>
</dbReference>
<dbReference type="AlphaFoldDB" id="A0A6N7R1U7"/>
<feature type="transmembrane region" description="Helical" evidence="1">
    <location>
        <begin position="343"/>
        <end position="375"/>
    </location>
</feature>
<reference evidence="2 3" key="1">
    <citation type="submission" date="2019-11" db="EMBL/GenBank/DDBJ databases">
        <authorList>
            <person name="Zhang X.Y."/>
        </authorList>
    </citation>
    <scope>NUCLEOTIDE SEQUENCE [LARGE SCALE GENOMIC DNA]</scope>
    <source>
        <strain evidence="2 3">C176</strain>
    </source>
</reference>
<evidence type="ECO:0000313" key="2">
    <source>
        <dbReference type="EMBL" id="MRH79044.1"/>
    </source>
</evidence>
<organism evidence="2 3">
    <name type="scientific">Spiribacter salilacus</name>
    <dbReference type="NCBI Taxonomy" id="2664894"/>
    <lineage>
        <taxon>Bacteria</taxon>
        <taxon>Pseudomonadati</taxon>
        <taxon>Pseudomonadota</taxon>
        <taxon>Gammaproteobacteria</taxon>
        <taxon>Chromatiales</taxon>
        <taxon>Ectothiorhodospiraceae</taxon>
        <taxon>Spiribacter</taxon>
    </lineage>
</organism>
<sequence length="511" mass="58124">MRVGIIFAGLIILGLLVHTDYGISWDEPQSRLTGLVNAKHLSQTLFPFSSTAHLNVSDLQSFRDKDYGVAFELPVVTLEQVLGLQDSRQIYEFRHLMTFLFFLLGAYALVNLIERRWQSWQWGLVGAGLLILSPRFFAEAFYNSKDIVFMSAFVIALATMAAFLQTPTRKSLLLHAFATAFAMNIRIMAVVILATTAAALLVQIVRGGTPLRKAAAYGAGYALLSYGFFVLLFPYIWDKPISGFFEVFSNMSSFRWPYAVLYAGEFVDARDLPWHYAFTWIGITTPTLYLGLFAIGLIQLARNDRQLLDFILLGILMATFGAVIYFQSVLYDGWRHLYFLYPIMIYFCVAALRLLAPFSWAVIAVHSVFIAIWMWQAHPLQNVYFNALAGNEPRYRWEMDYWGLANHDALMHIAEADDRPQISVHAASNTPLLITKRMLPPQQRGRFLFQKSPEPNPDYVLSNYRGVDKGHLDRFSEDYVLFHEIEVGGHIILTLLKRTPTPPNGLDQKTP</sequence>
<keyword evidence="3" id="KW-1185">Reference proteome</keyword>
<comment type="caution">
    <text evidence="2">The sequence shown here is derived from an EMBL/GenBank/DDBJ whole genome shotgun (WGS) entry which is preliminary data.</text>
</comment>
<feature type="transmembrane region" description="Helical" evidence="1">
    <location>
        <begin position="96"/>
        <end position="113"/>
    </location>
</feature>
<feature type="transmembrane region" description="Helical" evidence="1">
    <location>
        <begin position="147"/>
        <end position="166"/>
    </location>
</feature>
<keyword evidence="1" id="KW-0472">Membrane</keyword>
<protein>
    <recommendedName>
        <fullName evidence="4">Glycosyltransferase RgtA/B/C/D-like domain-containing protein</fullName>
    </recommendedName>
</protein>
<feature type="transmembrane region" description="Helical" evidence="1">
    <location>
        <begin position="310"/>
        <end position="331"/>
    </location>
</feature>
<accession>A0A6N7R1U7</accession>
<evidence type="ECO:0000313" key="3">
    <source>
        <dbReference type="Proteomes" id="UP000433788"/>
    </source>
</evidence>
<gene>
    <name evidence="2" type="ORF">GH984_10055</name>
</gene>
<dbReference type="RefSeq" id="WP_153720088.1">
    <property type="nucleotide sequence ID" value="NZ_WJPP01000005.1"/>
</dbReference>
<keyword evidence="1" id="KW-0812">Transmembrane</keyword>
<evidence type="ECO:0000256" key="1">
    <source>
        <dbReference type="SAM" id="Phobius"/>
    </source>
</evidence>
<feature type="transmembrane region" description="Helical" evidence="1">
    <location>
        <begin position="214"/>
        <end position="237"/>
    </location>
</feature>
<dbReference type="Proteomes" id="UP000433788">
    <property type="component" value="Unassembled WGS sequence"/>
</dbReference>
<feature type="transmembrane region" description="Helical" evidence="1">
    <location>
        <begin position="277"/>
        <end position="298"/>
    </location>
</feature>
<name>A0A6N7R1U7_9GAMM</name>